<dbReference type="InterPro" id="IPR013149">
    <property type="entry name" value="ADH-like_C"/>
</dbReference>
<gene>
    <name evidence="4" type="ORF">Daus18300_009924</name>
</gene>
<dbReference type="Proteomes" id="UP001583177">
    <property type="component" value="Unassembled WGS sequence"/>
</dbReference>
<keyword evidence="5" id="KW-1185">Reference proteome</keyword>
<dbReference type="InterPro" id="IPR036291">
    <property type="entry name" value="NAD(P)-bd_dom_sf"/>
</dbReference>
<dbReference type="SMART" id="SM00829">
    <property type="entry name" value="PKS_ER"/>
    <property type="match status" value="1"/>
</dbReference>
<dbReference type="PANTHER" id="PTHR48106:SF13">
    <property type="entry name" value="QUINONE OXIDOREDUCTASE-RELATED"/>
    <property type="match status" value="1"/>
</dbReference>
<keyword evidence="1" id="KW-0521">NADP</keyword>
<dbReference type="Pfam" id="PF08240">
    <property type="entry name" value="ADH_N"/>
    <property type="match status" value="1"/>
</dbReference>
<accession>A0ABR3WCE5</accession>
<evidence type="ECO:0000256" key="2">
    <source>
        <dbReference type="ARBA" id="ARBA00023002"/>
    </source>
</evidence>
<dbReference type="Gene3D" id="3.40.50.720">
    <property type="entry name" value="NAD(P)-binding Rossmann-like Domain"/>
    <property type="match status" value="1"/>
</dbReference>
<dbReference type="EMBL" id="JAWRVE010000105">
    <property type="protein sequence ID" value="KAL1858306.1"/>
    <property type="molecule type" value="Genomic_DNA"/>
</dbReference>
<evidence type="ECO:0000259" key="3">
    <source>
        <dbReference type="SMART" id="SM00829"/>
    </source>
</evidence>
<proteinExistence type="predicted"/>
<feature type="domain" description="Enoyl reductase (ER)" evidence="3">
    <location>
        <begin position="21"/>
        <end position="354"/>
    </location>
</feature>
<name>A0ABR3WCE5_9PEZI</name>
<comment type="caution">
    <text evidence="4">The sequence shown here is derived from an EMBL/GenBank/DDBJ whole genome shotgun (WGS) entry which is preliminary data.</text>
</comment>
<sequence length="366" mass="39109">MYLNTSPTPDQPGRWVVSAFGGPSVLEWKPCSFDRELAPQEVLVRILAAGIAGSDNMQRVGGYPDPRCAEPGFTTGYDCVGEVVSLGSSATALGVLHPGDRVATLCVLGAHATHIILPASELIPIDATADPVKIAALPLNYMTAWGMLKRSGVDLPPGSTILIGSVSGGVGTAVAQLVHAFDLQLNMIGTCSPSKFEYVRSLGVTPVDRNAPDLVAQIKSLTNGLGVDVAYDAVGSEDSLMKSYQATKENTGQVRAIGVMSEVKKDGSGLQEREINIAQIFAARLQPRSDFFMVTLHYYDKDRSRFIKDFLAIVEKVQSGVLNPNISRLLLLRDAVEAHKSLVSGKDIMGKMVFIVDSALAKEHSL</sequence>
<protein>
    <recommendedName>
        <fullName evidence="3">Enoyl reductase (ER) domain-containing protein</fullName>
    </recommendedName>
</protein>
<dbReference type="Pfam" id="PF00107">
    <property type="entry name" value="ADH_zinc_N"/>
    <property type="match status" value="1"/>
</dbReference>
<dbReference type="Gene3D" id="3.90.180.10">
    <property type="entry name" value="Medium-chain alcohol dehydrogenases, catalytic domain"/>
    <property type="match status" value="1"/>
</dbReference>
<organism evidence="4 5">
    <name type="scientific">Diaporthe australafricana</name>
    <dbReference type="NCBI Taxonomy" id="127596"/>
    <lineage>
        <taxon>Eukaryota</taxon>
        <taxon>Fungi</taxon>
        <taxon>Dikarya</taxon>
        <taxon>Ascomycota</taxon>
        <taxon>Pezizomycotina</taxon>
        <taxon>Sordariomycetes</taxon>
        <taxon>Sordariomycetidae</taxon>
        <taxon>Diaporthales</taxon>
        <taxon>Diaporthaceae</taxon>
        <taxon>Diaporthe</taxon>
    </lineage>
</organism>
<evidence type="ECO:0000313" key="5">
    <source>
        <dbReference type="Proteomes" id="UP001583177"/>
    </source>
</evidence>
<dbReference type="InterPro" id="IPR011032">
    <property type="entry name" value="GroES-like_sf"/>
</dbReference>
<evidence type="ECO:0000313" key="4">
    <source>
        <dbReference type="EMBL" id="KAL1858306.1"/>
    </source>
</evidence>
<evidence type="ECO:0000256" key="1">
    <source>
        <dbReference type="ARBA" id="ARBA00022857"/>
    </source>
</evidence>
<reference evidence="4 5" key="1">
    <citation type="journal article" date="2024" name="IMA Fungus">
        <title>IMA Genome - F19 : A genome assembly and annotation guide to empower mycologists, including annotated draft genome sequences of Ceratocystis pirilliformis, Diaporthe australafricana, Fusarium ophioides, Paecilomyces lecythidis, and Sporothrix stenoceras.</title>
        <authorList>
            <person name="Aylward J."/>
            <person name="Wilson A.M."/>
            <person name="Visagie C.M."/>
            <person name="Spraker J."/>
            <person name="Barnes I."/>
            <person name="Buitendag C."/>
            <person name="Ceriani C."/>
            <person name="Del Mar Angel L."/>
            <person name="du Plessis D."/>
            <person name="Fuchs T."/>
            <person name="Gasser K."/>
            <person name="Kramer D."/>
            <person name="Li W."/>
            <person name="Munsamy K."/>
            <person name="Piso A."/>
            <person name="Price J.L."/>
            <person name="Sonnekus B."/>
            <person name="Thomas C."/>
            <person name="van der Nest A."/>
            <person name="van Dijk A."/>
            <person name="van Heerden A."/>
            <person name="van Vuuren N."/>
            <person name="Yilmaz N."/>
            <person name="Duong T.A."/>
            <person name="van der Merwe N.A."/>
            <person name="Wingfield M.J."/>
            <person name="Wingfield B.D."/>
        </authorList>
    </citation>
    <scope>NUCLEOTIDE SEQUENCE [LARGE SCALE GENOMIC DNA]</scope>
    <source>
        <strain evidence="4 5">CMW 18300</strain>
    </source>
</reference>
<dbReference type="SUPFAM" id="SSF50129">
    <property type="entry name" value="GroES-like"/>
    <property type="match status" value="1"/>
</dbReference>
<dbReference type="SUPFAM" id="SSF51735">
    <property type="entry name" value="NAD(P)-binding Rossmann-fold domains"/>
    <property type="match status" value="1"/>
</dbReference>
<dbReference type="InterPro" id="IPR020843">
    <property type="entry name" value="ER"/>
</dbReference>
<dbReference type="PANTHER" id="PTHR48106">
    <property type="entry name" value="QUINONE OXIDOREDUCTASE PIG3-RELATED"/>
    <property type="match status" value="1"/>
</dbReference>
<keyword evidence="2" id="KW-0560">Oxidoreductase</keyword>
<dbReference type="InterPro" id="IPR013154">
    <property type="entry name" value="ADH-like_N"/>
</dbReference>